<evidence type="ECO:0000313" key="1">
    <source>
        <dbReference type="EMBL" id="GGN43299.1"/>
    </source>
</evidence>
<sequence length="128" mass="13104">MREDEQAVPTLLVLGGLDPAAEAGGELVQWWGRSVATRTWERAATAGSAFEPRLPGEALDGGLASFGGVLEADGAGVEALPHLLPAADRRRRQSRAGQGLAPMAAFDDLGRASRSRAAAKAAATSLGA</sequence>
<proteinExistence type="predicted"/>
<reference evidence="2" key="1">
    <citation type="journal article" date="2019" name="Int. J. Syst. Evol. Microbiol.">
        <title>The Global Catalogue of Microorganisms (GCM) 10K type strain sequencing project: providing services to taxonomists for standard genome sequencing and annotation.</title>
        <authorList>
            <consortium name="The Broad Institute Genomics Platform"/>
            <consortium name="The Broad Institute Genome Sequencing Center for Infectious Disease"/>
            <person name="Wu L."/>
            <person name="Ma J."/>
        </authorList>
    </citation>
    <scope>NUCLEOTIDE SEQUENCE [LARGE SCALE GENOMIC DNA]</scope>
    <source>
        <strain evidence="2">CGMCC 4.7323</strain>
    </source>
</reference>
<comment type="caution">
    <text evidence="1">The sequence shown here is derived from an EMBL/GenBank/DDBJ whole genome shotgun (WGS) entry which is preliminary data.</text>
</comment>
<accession>A0ABQ2JBU7</accession>
<evidence type="ECO:0000313" key="2">
    <source>
        <dbReference type="Proteomes" id="UP000600080"/>
    </source>
</evidence>
<dbReference type="EMBL" id="BMND01000008">
    <property type="protein sequence ID" value="GGN43299.1"/>
    <property type="molecule type" value="Genomic_DNA"/>
</dbReference>
<organism evidence="1 2">
    <name type="scientific">Streptomyces kronopolitis</name>
    <dbReference type="NCBI Taxonomy" id="1612435"/>
    <lineage>
        <taxon>Bacteria</taxon>
        <taxon>Bacillati</taxon>
        <taxon>Actinomycetota</taxon>
        <taxon>Actinomycetes</taxon>
        <taxon>Kitasatosporales</taxon>
        <taxon>Streptomycetaceae</taxon>
        <taxon>Streptomyces</taxon>
    </lineage>
</organism>
<keyword evidence="2" id="KW-1185">Reference proteome</keyword>
<protein>
    <submittedName>
        <fullName evidence="1">Uncharacterized protein</fullName>
    </submittedName>
</protein>
<name>A0ABQ2JBU7_9ACTN</name>
<gene>
    <name evidence="1" type="ORF">GCM10012285_24590</name>
</gene>
<dbReference type="Proteomes" id="UP000600080">
    <property type="component" value="Unassembled WGS sequence"/>
</dbReference>